<feature type="transmembrane region" description="Helical" evidence="7">
    <location>
        <begin position="49"/>
        <end position="70"/>
    </location>
</feature>
<feature type="transmembrane region" description="Helical" evidence="7">
    <location>
        <begin position="395"/>
        <end position="418"/>
    </location>
</feature>
<keyword evidence="6 7" id="KW-0472">Membrane</keyword>
<dbReference type="InterPro" id="IPR004638">
    <property type="entry name" value="EmrB-like"/>
</dbReference>
<dbReference type="PANTHER" id="PTHR42718:SF46">
    <property type="entry name" value="BLR6921 PROTEIN"/>
    <property type="match status" value="1"/>
</dbReference>
<proteinExistence type="predicted"/>
<dbReference type="Pfam" id="PF07690">
    <property type="entry name" value="MFS_1"/>
    <property type="match status" value="2"/>
</dbReference>
<feature type="domain" description="Major facilitator superfamily (MFS) profile" evidence="8">
    <location>
        <begin position="13"/>
        <end position="458"/>
    </location>
</feature>
<evidence type="ECO:0000256" key="1">
    <source>
        <dbReference type="ARBA" id="ARBA00004651"/>
    </source>
</evidence>
<feature type="transmembrane region" description="Helical" evidence="7">
    <location>
        <begin position="137"/>
        <end position="159"/>
    </location>
</feature>
<reference evidence="9 10" key="1">
    <citation type="submission" date="2018-11" db="EMBL/GenBank/DDBJ databases">
        <title>Bradyrhizobium sp. nov., isolated from effective nodules of peanut in China.</title>
        <authorList>
            <person name="Li Y."/>
        </authorList>
    </citation>
    <scope>NUCLEOTIDE SEQUENCE [LARGE SCALE GENOMIC DNA]</scope>
    <source>
        <strain evidence="9 10">CCBAU 51770</strain>
    </source>
</reference>
<sequence>MQTPTNRAEQNWVLGVTALASFMMALDAMIITTAFAAIRSEFGSPVETLQWTVNAFNLTFAVLLLTGAALGDRFGRRRMFAAGIALFVVASAACALAGNATALIAARALQGAGAALVMPLAMAILSGTFGREERARALGIFSSITGCALIIGPGIGGFITEHLGWRWVFWINLPIGLIAIGLVLARLRESFGPAAALDIPGLTLVALAALALVWSLLRGNAVGWASAEVTGTLMSGLAFTAGFVFWELRAAAPMVPMRLFASRALASGMSASVLFYAAMYGVLFLLPQFLQTALGFDAFSAGLRLLPWTATLFITAPVAGAVINRFGERPLVITGLLMQAIGLGWIAEIVSPAVPYSALVAPLVLAGVGVSMAMPAAQNAILSSVAVAEMGKASGVFNMGRFLGGMFGIAALVATFSANGAVDSAAHFESGFAAAMSLAATLSLAGAIAGFFLPARRRIASAAAPQDA</sequence>
<gene>
    <name evidence="9" type="ORF">EAS61_34710</name>
</gene>
<dbReference type="GO" id="GO:0022857">
    <property type="term" value="F:transmembrane transporter activity"/>
    <property type="evidence" value="ECO:0007669"/>
    <property type="project" value="InterPro"/>
</dbReference>
<feature type="transmembrane region" description="Helical" evidence="7">
    <location>
        <begin position="79"/>
        <end position="98"/>
    </location>
</feature>
<feature type="transmembrane region" description="Helical" evidence="7">
    <location>
        <begin position="430"/>
        <end position="453"/>
    </location>
</feature>
<feature type="transmembrane region" description="Helical" evidence="7">
    <location>
        <begin position="353"/>
        <end position="374"/>
    </location>
</feature>
<dbReference type="PROSITE" id="PS50850">
    <property type="entry name" value="MFS"/>
    <property type="match status" value="1"/>
</dbReference>
<dbReference type="InterPro" id="IPR011701">
    <property type="entry name" value="MFS"/>
</dbReference>
<evidence type="ECO:0000256" key="3">
    <source>
        <dbReference type="ARBA" id="ARBA00022475"/>
    </source>
</evidence>
<dbReference type="Gene3D" id="1.20.1250.20">
    <property type="entry name" value="MFS general substrate transporter like domains"/>
    <property type="match status" value="2"/>
</dbReference>
<feature type="transmembrane region" description="Helical" evidence="7">
    <location>
        <begin position="330"/>
        <end position="347"/>
    </location>
</feature>
<name>A0A4Q0QA76_9BRAD</name>
<evidence type="ECO:0000256" key="4">
    <source>
        <dbReference type="ARBA" id="ARBA00022692"/>
    </source>
</evidence>
<dbReference type="CDD" id="cd17321">
    <property type="entry name" value="MFS_MMR_MDR_like"/>
    <property type="match status" value="1"/>
</dbReference>
<feature type="transmembrane region" description="Helical" evidence="7">
    <location>
        <begin position="104"/>
        <end position="125"/>
    </location>
</feature>
<accession>A0A4Q0QA76</accession>
<dbReference type="Proteomes" id="UP000290174">
    <property type="component" value="Unassembled WGS sequence"/>
</dbReference>
<feature type="transmembrane region" description="Helical" evidence="7">
    <location>
        <begin position="197"/>
        <end position="217"/>
    </location>
</feature>
<keyword evidence="3" id="KW-1003">Cell membrane</keyword>
<evidence type="ECO:0000256" key="2">
    <source>
        <dbReference type="ARBA" id="ARBA00022448"/>
    </source>
</evidence>
<evidence type="ECO:0000256" key="7">
    <source>
        <dbReference type="SAM" id="Phobius"/>
    </source>
</evidence>
<evidence type="ECO:0000256" key="5">
    <source>
        <dbReference type="ARBA" id="ARBA00022989"/>
    </source>
</evidence>
<dbReference type="InterPro" id="IPR036259">
    <property type="entry name" value="MFS_trans_sf"/>
</dbReference>
<evidence type="ECO:0000313" key="10">
    <source>
        <dbReference type="Proteomes" id="UP000290174"/>
    </source>
</evidence>
<dbReference type="AlphaFoldDB" id="A0A4Q0QA76"/>
<dbReference type="EMBL" id="RKMK01000052">
    <property type="protein sequence ID" value="RXG85944.1"/>
    <property type="molecule type" value="Genomic_DNA"/>
</dbReference>
<keyword evidence="2" id="KW-0813">Transport</keyword>
<dbReference type="RefSeq" id="WP_128936324.1">
    <property type="nucleotide sequence ID" value="NZ_CP022221.1"/>
</dbReference>
<dbReference type="InterPro" id="IPR020846">
    <property type="entry name" value="MFS_dom"/>
</dbReference>
<evidence type="ECO:0000256" key="6">
    <source>
        <dbReference type="ARBA" id="ARBA00023136"/>
    </source>
</evidence>
<dbReference type="PANTHER" id="PTHR42718">
    <property type="entry name" value="MAJOR FACILITATOR SUPERFAMILY MULTIDRUG TRANSPORTER MFSC"/>
    <property type="match status" value="1"/>
</dbReference>
<comment type="subcellular location">
    <subcellularLocation>
        <location evidence="1">Cell membrane</location>
        <topology evidence="1">Multi-pass membrane protein</topology>
    </subcellularLocation>
</comment>
<feature type="transmembrane region" description="Helical" evidence="7">
    <location>
        <begin position="229"/>
        <end position="248"/>
    </location>
</feature>
<dbReference type="NCBIfam" id="TIGR00711">
    <property type="entry name" value="efflux_EmrB"/>
    <property type="match status" value="1"/>
</dbReference>
<feature type="transmembrane region" description="Helical" evidence="7">
    <location>
        <begin position="305"/>
        <end position="323"/>
    </location>
</feature>
<feature type="transmembrane region" description="Helical" evidence="7">
    <location>
        <begin position="12"/>
        <end position="37"/>
    </location>
</feature>
<keyword evidence="4 7" id="KW-0812">Transmembrane</keyword>
<feature type="transmembrane region" description="Helical" evidence="7">
    <location>
        <begin position="165"/>
        <end position="185"/>
    </location>
</feature>
<evidence type="ECO:0000313" key="9">
    <source>
        <dbReference type="EMBL" id="RXG85944.1"/>
    </source>
</evidence>
<feature type="transmembrane region" description="Helical" evidence="7">
    <location>
        <begin position="260"/>
        <end position="285"/>
    </location>
</feature>
<dbReference type="GO" id="GO:0005886">
    <property type="term" value="C:plasma membrane"/>
    <property type="evidence" value="ECO:0007669"/>
    <property type="project" value="UniProtKB-SubCell"/>
</dbReference>
<organism evidence="9 10">
    <name type="scientific">Bradyrhizobium zhanjiangense</name>
    <dbReference type="NCBI Taxonomy" id="1325107"/>
    <lineage>
        <taxon>Bacteria</taxon>
        <taxon>Pseudomonadati</taxon>
        <taxon>Pseudomonadota</taxon>
        <taxon>Alphaproteobacteria</taxon>
        <taxon>Hyphomicrobiales</taxon>
        <taxon>Nitrobacteraceae</taxon>
        <taxon>Bradyrhizobium</taxon>
    </lineage>
</organism>
<keyword evidence="5 7" id="KW-1133">Transmembrane helix</keyword>
<dbReference type="SUPFAM" id="SSF103473">
    <property type="entry name" value="MFS general substrate transporter"/>
    <property type="match status" value="1"/>
</dbReference>
<dbReference type="PRINTS" id="PR01036">
    <property type="entry name" value="TCRTETB"/>
</dbReference>
<comment type="caution">
    <text evidence="9">The sequence shown here is derived from an EMBL/GenBank/DDBJ whole genome shotgun (WGS) entry which is preliminary data.</text>
</comment>
<evidence type="ECO:0000259" key="8">
    <source>
        <dbReference type="PROSITE" id="PS50850"/>
    </source>
</evidence>
<protein>
    <submittedName>
        <fullName evidence="9">DHA2 family efflux MFS transporter permease subunit</fullName>
    </submittedName>
</protein>